<evidence type="ECO:0000256" key="1">
    <source>
        <dbReference type="PROSITE-ProRule" id="PRU00191"/>
    </source>
</evidence>
<keyword evidence="1" id="KW-0727">SH2 domain</keyword>
<evidence type="ECO:0000256" key="2">
    <source>
        <dbReference type="SAM" id="MobiDB-lite"/>
    </source>
</evidence>
<dbReference type="PRINTS" id="PR00401">
    <property type="entry name" value="SH2DOMAIN"/>
</dbReference>
<feature type="domain" description="SH2" evidence="3">
    <location>
        <begin position="375"/>
        <end position="470"/>
    </location>
</feature>
<dbReference type="InterPro" id="IPR000980">
    <property type="entry name" value="SH2"/>
</dbReference>
<dbReference type="Proteomes" id="UP000000673">
    <property type="component" value="Unassembled WGS sequence"/>
</dbReference>
<dbReference type="AlphaFoldDB" id="W5J8I7"/>
<dbReference type="Pfam" id="PF00017">
    <property type="entry name" value="SH2"/>
    <property type="match status" value="1"/>
</dbReference>
<dbReference type="Gene3D" id="3.30.505.10">
    <property type="entry name" value="SH2 domain"/>
    <property type="match status" value="1"/>
</dbReference>
<dbReference type="HOGENOM" id="CLU_550087_0_0_1"/>
<dbReference type="SMART" id="SM00252">
    <property type="entry name" value="SH2"/>
    <property type="match status" value="1"/>
</dbReference>
<dbReference type="InterPro" id="IPR036860">
    <property type="entry name" value="SH2_dom_sf"/>
</dbReference>
<accession>W5J8I7</accession>
<dbReference type="PANTHER" id="PTHR15832">
    <property type="entry name" value="SHC (SRC HOMOLOGY DOMAIN C-TERMINAL) ADAPTOR HOMOLOG"/>
    <property type="match status" value="1"/>
</dbReference>
<reference evidence="4 6" key="1">
    <citation type="journal article" date="2010" name="BMC Genomics">
        <title>Combination of measures distinguishes pre-miRNAs from other stem-loops in the genome of the newly sequenced Anopheles darlingi.</title>
        <authorList>
            <person name="Mendes N.D."/>
            <person name="Freitas A.T."/>
            <person name="Vasconcelos A.T."/>
            <person name="Sagot M.F."/>
        </authorList>
    </citation>
    <scope>NUCLEOTIDE SEQUENCE</scope>
</reference>
<dbReference type="PROSITE" id="PS50001">
    <property type="entry name" value="SH2"/>
    <property type="match status" value="1"/>
</dbReference>
<evidence type="ECO:0000313" key="6">
    <source>
        <dbReference type="Proteomes" id="UP000000673"/>
    </source>
</evidence>
<feature type="region of interest" description="Disordered" evidence="2">
    <location>
        <begin position="200"/>
        <end position="219"/>
    </location>
</feature>
<evidence type="ECO:0000313" key="5">
    <source>
        <dbReference type="EnsemblMetazoa" id="ADAC008677-PA"/>
    </source>
</evidence>
<feature type="compositionally biased region" description="Low complexity" evidence="2">
    <location>
        <begin position="206"/>
        <end position="218"/>
    </location>
</feature>
<sequence>MLRFGGLKYKKLNNASAFCGDECDAGSGGDCASTPSKTSKREGHGGRCTTPGQQQQQQRVHNQLNGSAMKNAWTYGSDLYLHYVKFPPPRVPSRTFNNLTIDRHSVGGLSSSNSSSSRARVPTNRAPDHVLCSSMNTWSPMIYHFALTCASRWRSAAKGAETLSTGMMKVNTSHNGTAIGGKRPKNNLLLVVGGLSGKSFHDGGAPSHTTSQPTSPSSNFKLLSGKFSLDSKRKSNCKTRIYKCIKRILKRNTFGSKEHHRGTAAVTAVALPIHSNRQLVPLQLRGSNPDYREIKTLLEKQHRKPEYDVNLAKCVEKPAFIKKIALNLLQSAVVEGGTEDSTLVLQREHESSVTGAIQTDVEREREYQRLLGECWYHENLPRNLSLELLTDKQPGHFLVRKSTTQPDCYALSLRVPPGTGTRIAHYLIVRTATDGYKIKGFQKEFSSLRGLIVHHSVMPEALPIPLAVPRPSDLVVKTKFEDDYETVFDLTNSIKN</sequence>
<evidence type="ECO:0000313" key="4">
    <source>
        <dbReference type="EMBL" id="ETN59698.1"/>
    </source>
</evidence>
<evidence type="ECO:0000259" key="3">
    <source>
        <dbReference type="PROSITE" id="PS50001"/>
    </source>
</evidence>
<dbReference type="VEuPathDB" id="VectorBase:ADAC008677"/>
<gene>
    <name evidence="4" type="ORF">AND_008677</name>
</gene>
<proteinExistence type="predicted"/>
<reference evidence="5" key="4">
    <citation type="submission" date="2015-06" db="UniProtKB">
        <authorList>
            <consortium name="EnsemblMetazoa"/>
        </authorList>
    </citation>
    <scope>IDENTIFICATION</scope>
</reference>
<reference evidence="4" key="2">
    <citation type="submission" date="2010-05" db="EMBL/GenBank/DDBJ databases">
        <authorList>
            <person name="Almeida L.G."/>
            <person name="Nicolas M.F."/>
            <person name="Souza R.C."/>
            <person name="Vasconcelos A.T.R."/>
        </authorList>
    </citation>
    <scope>NUCLEOTIDE SEQUENCE</scope>
</reference>
<organism evidence="4">
    <name type="scientific">Anopheles darlingi</name>
    <name type="common">Mosquito</name>
    <dbReference type="NCBI Taxonomy" id="43151"/>
    <lineage>
        <taxon>Eukaryota</taxon>
        <taxon>Metazoa</taxon>
        <taxon>Ecdysozoa</taxon>
        <taxon>Arthropoda</taxon>
        <taxon>Hexapoda</taxon>
        <taxon>Insecta</taxon>
        <taxon>Pterygota</taxon>
        <taxon>Neoptera</taxon>
        <taxon>Endopterygota</taxon>
        <taxon>Diptera</taxon>
        <taxon>Nematocera</taxon>
        <taxon>Culicoidea</taxon>
        <taxon>Culicidae</taxon>
        <taxon>Anophelinae</taxon>
        <taxon>Anopheles</taxon>
    </lineage>
</organism>
<protein>
    <recommendedName>
        <fullName evidence="3">SH2 domain-containing protein</fullName>
    </recommendedName>
</protein>
<dbReference type="PANTHER" id="PTHR15832:SF2">
    <property type="entry name" value="SH2 DOMAIN-CONTAINING PROTEIN"/>
    <property type="match status" value="1"/>
</dbReference>
<dbReference type="EMBL" id="ADMH02002066">
    <property type="protein sequence ID" value="ETN59698.1"/>
    <property type="molecule type" value="Genomic_DNA"/>
</dbReference>
<reference evidence="4" key="3">
    <citation type="journal article" date="2013" name="Nucleic Acids Res.">
        <title>The genome of Anopheles darlingi, the main neotropical malaria vector.</title>
        <authorList>
            <person name="Marinotti O."/>
            <person name="Cerqueira G.C."/>
            <person name="de Almeida L.G."/>
            <person name="Ferro M.I."/>
            <person name="Loreto E.L."/>
            <person name="Zaha A."/>
            <person name="Teixeira S.M."/>
            <person name="Wespiser A.R."/>
            <person name="Almeida E Silva A."/>
            <person name="Schlindwein A.D."/>
            <person name="Pacheco A.C."/>
            <person name="Silva A.L."/>
            <person name="Graveley B.R."/>
            <person name="Walenz B.P."/>
            <person name="Lima Bde A."/>
            <person name="Ribeiro C.A."/>
            <person name="Nunes-Silva C.G."/>
            <person name="de Carvalho C.R."/>
            <person name="Soares C.M."/>
            <person name="de Menezes C.B."/>
            <person name="Matiolli C."/>
            <person name="Caffrey D."/>
            <person name="Araujo D.A."/>
            <person name="de Oliveira D.M."/>
            <person name="Golenbock D."/>
            <person name="Grisard E.C."/>
            <person name="Fantinatti-Garboggini F."/>
            <person name="de Carvalho F.M."/>
            <person name="Barcellos F.G."/>
            <person name="Prosdocimi F."/>
            <person name="May G."/>
            <person name="Azevedo Junior G.M."/>
            <person name="Guimaraes G.M."/>
            <person name="Goldman G.H."/>
            <person name="Padilha I.Q."/>
            <person name="Batista Jda S."/>
            <person name="Ferro J.A."/>
            <person name="Ribeiro J.M."/>
            <person name="Fietto J.L."/>
            <person name="Dabbas K.M."/>
            <person name="Cerdeira L."/>
            <person name="Agnez-Lima L.F."/>
            <person name="Brocchi M."/>
            <person name="de Carvalho M.O."/>
            <person name="Teixeira Mde M."/>
            <person name="Diniz Maia Mde M."/>
            <person name="Goldman M.H."/>
            <person name="Cruz Schneider M.P."/>
            <person name="Felipe M.S."/>
            <person name="Hungria M."/>
            <person name="Nicolas M.F."/>
            <person name="Pereira M."/>
            <person name="Montes M.A."/>
            <person name="Cantao M.E."/>
            <person name="Vincentz M."/>
            <person name="Rafael M.S."/>
            <person name="Silverman N."/>
            <person name="Stoco P.H."/>
            <person name="Souza R.C."/>
            <person name="Vicentini R."/>
            <person name="Gazzinelli R.T."/>
            <person name="Neves Rde O."/>
            <person name="Silva R."/>
            <person name="Astolfi-Filho S."/>
            <person name="Maciel T.E."/>
            <person name="Urmenyi T.P."/>
            <person name="Tadei W.P."/>
            <person name="Camargo E.P."/>
            <person name="de Vasconcelos A.T."/>
        </authorList>
    </citation>
    <scope>NUCLEOTIDE SEQUENCE</scope>
</reference>
<feature type="region of interest" description="Disordered" evidence="2">
    <location>
        <begin position="25"/>
        <end position="57"/>
    </location>
</feature>
<dbReference type="eggNOG" id="ENOG502QR6J">
    <property type="taxonomic scope" value="Eukaryota"/>
</dbReference>
<dbReference type="EnsemblMetazoa" id="ADAC008677-RA">
    <property type="protein sequence ID" value="ADAC008677-PA"/>
    <property type="gene ID" value="ADAC008677"/>
</dbReference>
<dbReference type="SUPFAM" id="SSF55550">
    <property type="entry name" value="SH2 domain"/>
    <property type="match status" value="1"/>
</dbReference>
<dbReference type="VEuPathDB" id="VectorBase:ADAR2_009001"/>
<keyword evidence="6" id="KW-1185">Reference proteome</keyword>
<name>W5J8I7_ANODA</name>